<organism evidence="1">
    <name type="scientific">bioreactor metagenome</name>
    <dbReference type="NCBI Taxonomy" id="1076179"/>
    <lineage>
        <taxon>unclassified sequences</taxon>
        <taxon>metagenomes</taxon>
        <taxon>ecological metagenomes</taxon>
    </lineage>
</organism>
<reference evidence="1" key="1">
    <citation type="submission" date="2019-08" db="EMBL/GenBank/DDBJ databases">
        <authorList>
            <person name="Kucharzyk K."/>
            <person name="Murdoch R.W."/>
            <person name="Higgins S."/>
            <person name="Loffler F."/>
        </authorList>
    </citation>
    <scope>NUCLEOTIDE SEQUENCE</scope>
</reference>
<accession>A0A644YRB3</accession>
<sequence length="300" mass="34846">MFKNLVKYKTIQIGASPASPTFNFEFSRKQNEQLKHDLEYLHKVENLLLNLYVEKDLDFNILTKTDFENIDLLLGFYNKNSSATLDDFGESSLAKMVIGNITIALGINKTGYRAYQIMYPFNNSFLTGRLFIVDESDNKYQCSLAACLEKSNFLEFSNLNYDVIINSITSIPYTPTYGMKINDLGLEAVKAFDINKNKKLLVFSKQIYSWLLKNDDKNIPYVLNYYQCLLRERNFTNEEIEALIKLKETAEDATQILGISILLGNKNESDYYFGKLLEEEKETFKKFPIYNLWENSLDFK</sequence>
<gene>
    <name evidence="1" type="ORF">SDC9_77695</name>
</gene>
<evidence type="ECO:0000313" key="1">
    <source>
        <dbReference type="EMBL" id="MPM31142.1"/>
    </source>
</evidence>
<protein>
    <submittedName>
        <fullName evidence="1">Uncharacterized protein</fullName>
    </submittedName>
</protein>
<comment type="caution">
    <text evidence="1">The sequence shown here is derived from an EMBL/GenBank/DDBJ whole genome shotgun (WGS) entry which is preliminary data.</text>
</comment>
<proteinExistence type="predicted"/>
<dbReference type="AlphaFoldDB" id="A0A644YRB3"/>
<name>A0A644YRB3_9ZZZZ</name>
<dbReference type="EMBL" id="VSSQ01005989">
    <property type="protein sequence ID" value="MPM31142.1"/>
    <property type="molecule type" value="Genomic_DNA"/>
</dbReference>